<organism evidence="1 2">
    <name type="scientific">Micavibrio aeruginosavorus (strain ARL-13)</name>
    <dbReference type="NCBI Taxonomy" id="856793"/>
    <lineage>
        <taxon>Bacteria</taxon>
        <taxon>Pseudomonadati</taxon>
        <taxon>Bdellovibrionota</taxon>
        <taxon>Bdellovibrionia</taxon>
        <taxon>Bdellovibrionales</taxon>
        <taxon>Pseudobdellovibrionaceae</taxon>
        <taxon>Micavibrio</taxon>
    </lineage>
</organism>
<dbReference type="HOGENOM" id="CLU_1188857_0_0_5"/>
<dbReference type="KEGG" id="mai:MICA_1792"/>
<dbReference type="OrthoDB" id="9822318at2"/>
<dbReference type="Proteomes" id="UP000009286">
    <property type="component" value="Chromosome"/>
</dbReference>
<dbReference type="AlphaFoldDB" id="G2KSV8"/>
<evidence type="ECO:0000313" key="1">
    <source>
        <dbReference type="EMBL" id="AEP10103.1"/>
    </source>
</evidence>
<proteinExistence type="predicted"/>
<gene>
    <name evidence="1" type="ordered locus">MICA_1792</name>
</gene>
<name>G2KSV8_MICAA</name>
<reference evidence="1 2" key="1">
    <citation type="journal article" date="2011" name="BMC Genomics">
        <title>Genomic insights into an obligate epibiotic bacterial predator: Micavibrio aeruginosavorus ARL-13.</title>
        <authorList>
            <person name="Wang Z."/>
            <person name="Kadouri D."/>
            <person name="Wu M."/>
        </authorList>
    </citation>
    <scope>NUCLEOTIDE SEQUENCE [LARGE SCALE GENOMIC DNA]</scope>
    <source>
        <strain evidence="1 2">ARL-13</strain>
    </source>
</reference>
<dbReference type="EMBL" id="CP002382">
    <property type="protein sequence ID" value="AEP10103.1"/>
    <property type="molecule type" value="Genomic_DNA"/>
</dbReference>
<protein>
    <submittedName>
        <fullName evidence="1">Uncharacterized protein</fullName>
    </submittedName>
</protein>
<dbReference type="RefSeq" id="WP_014103326.1">
    <property type="nucleotide sequence ID" value="NC_016026.1"/>
</dbReference>
<keyword evidence="2" id="KW-1185">Reference proteome</keyword>
<evidence type="ECO:0000313" key="2">
    <source>
        <dbReference type="Proteomes" id="UP000009286"/>
    </source>
</evidence>
<accession>G2KSV8</accession>
<sequence>MTANAAAIANDQSSSTLGSYLDRLAQNFAIEIAPEPQAAPDWDRYVMTSAVCKAVMNDVLAAAGFDDGVVGLTRRQLAFCVMVDVILARFIAGKVNLPTHELAAMKAAAELARDHDVMGNLDVLSRVVEYGIAWLGYMEKGGKGEDGVAFVESLERLLAAYAENPGAGLPDKLVSGVQSLLESVGQEADPVELSDDYDSSPSVGGCCGGGAKAASEDGESSQGGCCGGGCGCG</sequence>